<evidence type="ECO:0000256" key="2">
    <source>
        <dbReference type="ARBA" id="ARBA00011038"/>
    </source>
</evidence>
<dbReference type="PANTHER" id="PTHR12780">
    <property type="entry name" value="RNA POLYMERASE III DNA DIRECTED , 39KD SUBUNIT-RELATED"/>
    <property type="match status" value="1"/>
</dbReference>
<protein>
    <recommendedName>
        <fullName evidence="6">DNA-directed RNA polymerase III subunit RPC6</fullName>
        <shortName evidence="6">RNA polymerase III subunit C6</shortName>
    </recommendedName>
</protein>
<organism evidence="8 9">
    <name type="scientific">Ficus carica</name>
    <name type="common">Common fig</name>
    <dbReference type="NCBI Taxonomy" id="3494"/>
    <lineage>
        <taxon>Eukaryota</taxon>
        <taxon>Viridiplantae</taxon>
        <taxon>Streptophyta</taxon>
        <taxon>Embryophyta</taxon>
        <taxon>Tracheophyta</taxon>
        <taxon>Spermatophyta</taxon>
        <taxon>Magnoliopsida</taxon>
        <taxon>eudicotyledons</taxon>
        <taxon>Gunneridae</taxon>
        <taxon>Pentapetalae</taxon>
        <taxon>rosids</taxon>
        <taxon>fabids</taxon>
        <taxon>Rosales</taxon>
        <taxon>Moraceae</taxon>
        <taxon>Ficeae</taxon>
        <taxon>Ficus</taxon>
    </lineage>
</organism>
<evidence type="ECO:0000256" key="4">
    <source>
        <dbReference type="ARBA" id="ARBA00023163"/>
    </source>
</evidence>
<feature type="region of interest" description="Disordered" evidence="7">
    <location>
        <begin position="1"/>
        <end position="20"/>
    </location>
</feature>
<dbReference type="InterPro" id="IPR036388">
    <property type="entry name" value="WH-like_DNA-bd_sf"/>
</dbReference>
<evidence type="ECO:0000313" key="8">
    <source>
        <dbReference type="EMBL" id="GMN73087.1"/>
    </source>
</evidence>
<comment type="caution">
    <text evidence="8">The sequence shown here is derived from an EMBL/GenBank/DDBJ whole genome shotgun (WGS) entry which is preliminary data.</text>
</comment>
<keyword evidence="4 6" id="KW-0804">Transcription</keyword>
<dbReference type="InterPro" id="IPR016049">
    <property type="entry name" value="RNA_pol_Rpc34-like"/>
</dbReference>
<dbReference type="AlphaFoldDB" id="A0AA88JI70"/>
<proteinExistence type="inferred from homology"/>
<dbReference type="Pfam" id="PF05158">
    <property type="entry name" value="RNA_pol_Rpc34"/>
    <property type="match status" value="1"/>
</dbReference>
<dbReference type="GO" id="GO:0005666">
    <property type="term" value="C:RNA polymerase III complex"/>
    <property type="evidence" value="ECO:0007669"/>
    <property type="project" value="UniProtKB-UniRule"/>
</dbReference>
<dbReference type="FunFam" id="1.10.10.10:FF:000116">
    <property type="entry name" value="DNA-directed RNA polymerase III subunit RPC6"/>
    <property type="match status" value="1"/>
</dbReference>
<dbReference type="GO" id="GO:0006383">
    <property type="term" value="P:transcription by RNA polymerase III"/>
    <property type="evidence" value="ECO:0007669"/>
    <property type="project" value="UniProtKB-UniRule"/>
</dbReference>
<evidence type="ECO:0000313" key="9">
    <source>
        <dbReference type="Proteomes" id="UP001187192"/>
    </source>
</evidence>
<gene>
    <name evidence="8" type="ORF">TIFTF001_052972</name>
</gene>
<dbReference type="InterPro" id="IPR007832">
    <property type="entry name" value="RNA_pol_Rpc34"/>
</dbReference>
<reference evidence="8" key="1">
    <citation type="submission" date="2023-07" db="EMBL/GenBank/DDBJ databases">
        <title>draft genome sequence of fig (Ficus carica).</title>
        <authorList>
            <person name="Takahashi T."/>
            <person name="Nishimura K."/>
        </authorList>
    </citation>
    <scope>NUCLEOTIDE SEQUENCE</scope>
</reference>
<sequence>MSRGPSSLKRKQPDSRSPLESLTEQERIIYNVIRSKQGIGIWLGDLRKELNIPDNVAKKFLKSLEAKKLIKLVANVHSKIKKHYLATEFEPSAEITGGAWYADGKLDTGFINILKSCCLKVIYNQRVVTLEGLSDAIRRSGLLTVDFTTQQIEEIAKTLVLDNEIVEVESNGVGEFDSIPVGKVCYKCTSKGSRGDPITGAMASIPCGVCPRISDCTPDGIISPKTCRYYTEWLNF</sequence>
<comment type="similarity">
    <text evidence="2 6">Belongs to the eukaryotic RPC34/RPC39 RNA polymerase subunit family.</text>
</comment>
<dbReference type="EMBL" id="BTGU01011832">
    <property type="protein sequence ID" value="GMN73087.1"/>
    <property type="molecule type" value="Genomic_DNA"/>
</dbReference>
<dbReference type="GO" id="GO:0005737">
    <property type="term" value="C:cytoplasm"/>
    <property type="evidence" value="ECO:0007669"/>
    <property type="project" value="UniProtKB-ARBA"/>
</dbReference>
<comment type="subcellular location">
    <subcellularLocation>
        <location evidence="1 6">Nucleus</location>
    </subcellularLocation>
</comment>
<dbReference type="InterPro" id="IPR036390">
    <property type="entry name" value="WH_DNA-bd_sf"/>
</dbReference>
<dbReference type="Proteomes" id="UP001187192">
    <property type="component" value="Unassembled WGS sequence"/>
</dbReference>
<evidence type="ECO:0000256" key="5">
    <source>
        <dbReference type="ARBA" id="ARBA00023242"/>
    </source>
</evidence>
<evidence type="ECO:0000256" key="6">
    <source>
        <dbReference type="PIRNR" id="PIRNR028763"/>
    </source>
</evidence>
<accession>A0AA88JI70</accession>
<keyword evidence="9" id="KW-1185">Reference proteome</keyword>
<keyword evidence="5 6" id="KW-0539">Nucleus</keyword>
<dbReference type="SUPFAM" id="SSF46785">
    <property type="entry name" value="Winged helix' DNA-binding domain"/>
    <property type="match status" value="1"/>
</dbReference>
<dbReference type="Gene3D" id="1.10.10.10">
    <property type="entry name" value="Winged helix-like DNA-binding domain superfamily/Winged helix DNA-binding domain"/>
    <property type="match status" value="1"/>
</dbReference>
<keyword evidence="3 6" id="KW-0240">DNA-directed RNA polymerase</keyword>
<dbReference type="PIRSF" id="PIRSF028763">
    <property type="entry name" value="RNA_pol_Rpc34"/>
    <property type="match status" value="1"/>
</dbReference>
<dbReference type="GO" id="GO:0005654">
    <property type="term" value="C:nucleoplasm"/>
    <property type="evidence" value="ECO:0007669"/>
    <property type="project" value="UniProtKB-ARBA"/>
</dbReference>
<evidence type="ECO:0000256" key="1">
    <source>
        <dbReference type="ARBA" id="ARBA00004123"/>
    </source>
</evidence>
<evidence type="ECO:0000256" key="3">
    <source>
        <dbReference type="ARBA" id="ARBA00022478"/>
    </source>
</evidence>
<comment type="function">
    <text evidence="6">DNA-dependent RNA polymerase catalyzes the transcription of DNA into RNA using the four ribonucleoside triphosphates as substrates. Specific peripheric component of RNA polymerase III which synthesizes small RNAs, such as 5S rRNA and tRNAs.</text>
</comment>
<evidence type="ECO:0000256" key="7">
    <source>
        <dbReference type="SAM" id="MobiDB-lite"/>
    </source>
</evidence>
<name>A0AA88JI70_FICCA</name>